<protein>
    <submittedName>
        <fullName evidence="1">Uncharacterized protein</fullName>
    </submittedName>
</protein>
<sequence>MNVSHRGLHHKTFQEHLKKTFREPEALCVEKFYAESAVAVKTACKKMDPGFCKDITVVYDGTWHKRGHTSHIGVGSVIEYPQASSWTPWFYPTCALGAKQDPSLEIKVVAEVEPEWLPVYAPKACTFSAPLEDPPPHYDKKKDKVFCFMTSTFGPHGWKMEAAEHEFPVGLDRFRWFARFLLEGQVLPFFKSYTKLLLSPPVTMVKSWARLQPRTEHLLKALVSQSADSKEKLCEAWKKNPKYLLSEYLEWIQESLHNEVSLKWPPSHK</sequence>
<evidence type="ECO:0000313" key="1">
    <source>
        <dbReference type="EMBL" id="KAG0436572.1"/>
    </source>
</evidence>
<evidence type="ECO:0000313" key="2">
    <source>
        <dbReference type="Proteomes" id="UP000805193"/>
    </source>
</evidence>
<keyword evidence="2" id="KW-1185">Reference proteome</keyword>
<proteinExistence type="predicted"/>
<gene>
    <name evidence="1" type="ORF">HPB47_017881</name>
</gene>
<dbReference type="Proteomes" id="UP000805193">
    <property type="component" value="Unassembled WGS sequence"/>
</dbReference>
<reference evidence="1 2" key="1">
    <citation type="journal article" date="2020" name="Cell">
        <title>Large-Scale Comparative Analyses of Tick Genomes Elucidate Their Genetic Diversity and Vector Capacities.</title>
        <authorList>
            <consortium name="Tick Genome and Microbiome Consortium (TIGMIC)"/>
            <person name="Jia N."/>
            <person name="Wang J."/>
            <person name="Shi W."/>
            <person name="Du L."/>
            <person name="Sun Y."/>
            <person name="Zhan W."/>
            <person name="Jiang J.F."/>
            <person name="Wang Q."/>
            <person name="Zhang B."/>
            <person name="Ji P."/>
            <person name="Bell-Sakyi L."/>
            <person name="Cui X.M."/>
            <person name="Yuan T.T."/>
            <person name="Jiang B.G."/>
            <person name="Yang W.F."/>
            <person name="Lam T.T."/>
            <person name="Chang Q.C."/>
            <person name="Ding S.J."/>
            <person name="Wang X.J."/>
            <person name="Zhu J.G."/>
            <person name="Ruan X.D."/>
            <person name="Zhao L."/>
            <person name="Wei J.T."/>
            <person name="Ye R.Z."/>
            <person name="Que T.C."/>
            <person name="Du C.H."/>
            <person name="Zhou Y.H."/>
            <person name="Cheng J.X."/>
            <person name="Dai P.F."/>
            <person name="Guo W.B."/>
            <person name="Han X.H."/>
            <person name="Huang E.J."/>
            <person name="Li L.F."/>
            <person name="Wei W."/>
            <person name="Gao Y.C."/>
            <person name="Liu J.Z."/>
            <person name="Shao H.Z."/>
            <person name="Wang X."/>
            <person name="Wang C.C."/>
            <person name="Yang T.C."/>
            <person name="Huo Q.B."/>
            <person name="Li W."/>
            <person name="Chen H.Y."/>
            <person name="Chen S.E."/>
            <person name="Zhou L.G."/>
            <person name="Ni X.B."/>
            <person name="Tian J.H."/>
            <person name="Sheng Y."/>
            <person name="Liu T."/>
            <person name="Pan Y.S."/>
            <person name="Xia L.Y."/>
            <person name="Li J."/>
            <person name="Zhao F."/>
            <person name="Cao W.C."/>
        </authorList>
    </citation>
    <scope>NUCLEOTIDE SEQUENCE [LARGE SCALE GENOMIC DNA]</scope>
    <source>
        <strain evidence="1">Iper-2018</strain>
    </source>
</reference>
<name>A0AC60QQW2_IXOPE</name>
<dbReference type="EMBL" id="JABSTQ010006856">
    <property type="protein sequence ID" value="KAG0436572.1"/>
    <property type="molecule type" value="Genomic_DNA"/>
</dbReference>
<organism evidence="1 2">
    <name type="scientific">Ixodes persulcatus</name>
    <name type="common">Taiga tick</name>
    <dbReference type="NCBI Taxonomy" id="34615"/>
    <lineage>
        <taxon>Eukaryota</taxon>
        <taxon>Metazoa</taxon>
        <taxon>Ecdysozoa</taxon>
        <taxon>Arthropoda</taxon>
        <taxon>Chelicerata</taxon>
        <taxon>Arachnida</taxon>
        <taxon>Acari</taxon>
        <taxon>Parasitiformes</taxon>
        <taxon>Ixodida</taxon>
        <taxon>Ixodoidea</taxon>
        <taxon>Ixodidae</taxon>
        <taxon>Ixodinae</taxon>
        <taxon>Ixodes</taxon>
    </lineage>
</organism>
<comment type="caution">
    <text evidence="1">The sequence shown here is derived from an EMBL/GenBank/DDBJ whole genome shotgun (WGS) entry which is preliminary data.</text>
</comment>
<accession>A0AC60QQW2</accession>